<evidence type="ECO:0000313" key="2">
    <source>
        <dbReference type="EnsemblMetazoa" id="ASIC021127-PA"/>
    </source>
</evidence>
<reference evidence="2" key="2">
    <citation type="submission" date="2020-05" db="UniProtKB">
        <authorList>
            <consortium name="EnsemblMetazoa"/>
        </authorList>
    </citation>
    <scope>IDENTIFICATION</scope>
</reference>
<keyword evidence="3" id="KW-1185">Reference proteome</keyword>
<sequence>MRASAFVRRDQRFPRRVGKGYGRCCLLCITPRAGELRATERSSNRNVVCDSALANGS</sequence>
<organism evidence="1">
    <name type="scientific">Anopheles sinensis</name>
    <name type="common">Mosquito</name>
    <dbReference type="NCBI Taxonomy" id="74873"/>
    <lineage>
        <taxon>Eukaryota</taxon>
        <taxon>Metazoa</taxon>
        <taxon>Ecdysozoa</taxon>
        <taxon>Arthropoda</taxon>
        <taxon>Hexapoda</taxon>
        <taxon>Insecta</taxon>
        <taxon>Pterygota</taxon>
        <taxon>Neoptera</taxon>
        <taxon>Endopterygota</taxon>
        <taxon>Diptera</taxon>
        <taxon>Nematocera</taxon>
        <taxon>Culicoidea</taxon>
        <taxon>Culicidae</taxon>
        <taxon>Anophelinae</taxon>
        <taxon>Anopheles</taxon>
    </lineage>
</organism>
<protein>
    <submittedName>
        <fullName evidence="1 2">Uncharacterized protein</fullName>
    </submittedName>
</protein>
<dbReference type="VEuPathDB" id="VectorBase:ASIC021127"/>
<evidence type="ECO:0000313" key="3">
    <source>
        <dbReference type="Proteomes" id="UP000030765"/>
    </source>
</evidence>
<dbReference type="EnsemblMetazoa" id="ASIC021127-RA">
    <property type="protein sequence ID" value="ASIC021127-PA"/>
    <property type="gene ID" value="ASIC021127"/>
</dbReference>
<dbReference type="EMBL" id="ATLV01026146">
    <property type="status" value="NOT_ANNOTATED_CDS"/>
    <property type="molecule type" value="Genomic_DNA"/>
</dbReference>
<dbReference type="Proteomes" id="UP000030765">
    <property type="component" value="Unassembled WGS sequence"/>
</dbReference>
<reference evidence="1 3" key="1">
    <citation type="journal article" date="2014" name="BMC Genomics">
        <title>Genome sequence of Anopheles sinensis provides insight into genetics basis of mosquito competence for malaria parasites.</title>
        <authorList>
            <person name="Zhou D."/>
            <person name="Zhang D."/>
            <person name="Ding G."/>
            <person name="Shi L."/>
            <person name="Hou Q."/>
            <person name="Ye Y."/>
            <person name="Xu Y."/>
            <person name="Zhou H."/>
            <person name="Xiong C."/>
            <person name="Li S."/>
            <person name="Yu J."/>
            <person name="Hong S."/>
            <person name="Yu X."/>
            <person name="Zou P."/>
            <person name="Chen C."/>
            <person name="Chang X."/>
            <person name="Wang W."/>
            <person name="Lv Y."/>
            <person name="Sun Y."/>
            <person name="Ma L."/>
            <person name="Shen B."/>
            <person name="Zhu C."/>
        </authorList>
    </citation>
    <scope>NUCLEOTIDE SEQUENCE [LARGE SCALE GENOMIC DNA]</scope>
</reference>
<name>A0A084WRL0_ANOSI</name>
<accession>A0A084WRL0</accession>
<gene>
    <name evidence="1" type="ORF">ZHAS_00021127</name>
</gene>
<dbReference type="AlphaFoldDB" id="A0A084WRL0"/>
<evidence type="ECO:0000313" key="1">
    <source>
        <dbReference type="EMBL" id="KFB52854.1"/>
    </source>
</evidence>
<dbReference type="EMBL" id="KE525406">
    <property type="protein sequence ID" value="KFB52854.1"/>
    <property type="molecule type" value="Genomic_DNA"/>
</dbReference>
<proteinExistence type="predicted"/>